<dbReference type="AlphaFoldDB" id="A0A852YFU1"/>
<sequence length="350" mass="37149">MHSPRFRIVLGPDPVARRRTADRLAELDEVRAVHLHDAHDSCADACRGVAAAVDAGIESGRGRVISAPADTRPQHLLELLGSAAEHTSLVVHVDPALLLVELADERLIDDGEHQGSLIARSSVLVEQIEHAGALVVDHRRAPDADALSRMLALLSHLAPDARLVLPRGAHWRDRVRSAGSAGSSRGRSAAPHASGTPGALRIPVEPGWVKVLNGDHAPSFADPRVSTLRYTNPVPFHPRRVLALLQGGWSHGDFGAIIRSAGFCRFATRPGVTGFWDQAGGSIGIEPAARDTAEGPLSAGQDLAITGFALDAVGLTAALDACTLRPDELLAGPELWAKLVDPLPEWQPRT</sequence>
<dbReference type="SMART" id="SM00833">
    <property type="entry name" value="CobW_C"/>
    <property type="match status" value="1"/>
</dbReference>
<evidence type="ECO:0000313" key="3">
    <source>
        <dbReference type="EMBL" id="NYG98647.1"/>
    </source>
</evidence>
<dbReference type="PANTHER" id="PTHR43603:SF1">
    <property type="entry name" value="ZINC-REGULATED GTPASE METALLOPROTEIN ACTIVATOR 1"/>
    <property type="match status" value="1"/>
</dbReference>
<keyword evidence="4" id="KW-1185">Reference proteome</keyword>
<reference evidence="3 4" key="1">
    <citation type="submission" date="2020-07" db="EMBL/GenBank/DDBJ databases">
        <title>Sequencing the genomes of 1000 actinobacteria strains.</title>
        <authorList>
            <person name="Klenk H.-P."/>
        </authorList>
    </citation>
    <scope>NUCLEOTIDE SEQUENCE [LARGE SCALE GENOMIC DNA]</scope>
    <source>
        <strain evidence="3 4">DSM 23141</strain>
    </source>
</reference>
<dbReference type="PANTHER" id="PTHR43603">
    <property type="entry name" value="COBW DOMAIN-CONTAINING PROTEIN DDB_G0274527"/>
    <property type="match status" value="1"/>
</dbReference>
<feature type="region of interest" description="Disordered" evidence="1">
    <location>
        <begin position="175"/>
        <end position="201"/>
    </location>
</feature>
<organism evidence="3 4">
    <name type="scientific">Schumannella luteola</name>
    <dbReference type="NCBI Taxonomy" id="472059"/>
    <lineage>
        <taxon>Bacteria</taxon>
        <taxon>Bacillati</taxon>
        <taxon>Actinomycetota</taxon>
        <taxon>Actinomycetes</taxon>
        <taxon>Micrococcales</taxon>
        <taxon>Microbacteriaceae</taxon>
        <taxon>Schumannella</taxon>
    </lineage>
</organism>
<proteinExistence type="predicted"/>
<dbReference type="InterPro" id="IPR051927">
    <property type="entry name" value="Zn_Chap_cDPG_Synth"/>
</dbReference>
<dbReference type="Proteomes" id="UP000553888">
    <property type="component" value="Unassembled WGS sequence"/>
</dbReference>
<evidence type="ECO:0000313" key="4">
    <source>
        <dbReference type="Proteomes" id="UP000553888"/>
    </source>
</evidence>
<dbReference type="InterPro" id="IPR011629">
    <property type="entry name" value="CobW-like_C"/>
</dbReference>
<name>A0A852YFU1_9MICO</name>
<dbReference type="RefSeq" id="WP_179566287.1">
    <property type="nucleotide sequence ID" value="NZ_JACBZY010000001.1"/>
</dbReference>
<evidence type="ECO:0000259" key="2">
    <source>
        <dbReference type="SMART" id="SM00833"/>
    </source>
</evidence>
<accession>A0A852YFU1</accession>
<evidence type="ECO:0000256" key="1">
    <source>
        <dbReference type="SAM" id="MobiDB-lite"/>
    </source>
</evidence>
<comment type="caution">
    <text evidence="3">The sequence shown here is derived from an EMBL/GenBank/DDBJ whole genome shotgun (WGS) entry which is preliminary data.</text>
</comment>
<feature type="compositionally biased region" description="Low complexity" evidence="1">
    <location>
        <begin position="177"/>
        <end position="195"/>
    </location>
</feature>
<protein>
    <submittedName>
        <fullName evidence="3">G3E family GTPase</fullName>
    </submittedName>
</protein>
<dbReference type="EMBL" id="JACBZY010000001">
    <property type="protein sequence ID" value="NYG98647.1"/>
    <property type="molecule type" value="Genomic_DNA"/>
</dbReference>
<gene>
    <name evidence="3" type="ORF">BJ979_001273</name>
</gene>
<dbReference type="Pfam" id="PF07683">
    <property type="entry name" value="CobW_C"/>
    <property type="match status" value="1"/>
</dbReference>
<feature type="domain" description="CobW C-terminal" evidence="2">
    <location>
        <begin position="225"/>
        <end position="323"/>
    </location>
</feature>